<name>Q2CDX5_OCEGH</name>
<dbReference type="SMART" id="SM00749">
    <property type="entry name" value="BON"/>
    <property type="match status" value="1"/>
</dbReference>
<dbReference type="PROSITE" id="PS50914">
    <property type="entry name" value="BON"/>
    <property type="match status" value="1"/>
</dbReference>
<proteinExistence type="predicted"/>
<evidence type="ECO:0000259" key="2">
    <source>
        <dbReference type="PROSITE" id="PS50914"/>
    </source>
</evidence>
<dbReference type="Proteomes" id="UP000003635">
    <property type="component" value="Unassembled WGS sequence"/>
</dbReference>
<dbReference type="STRING" id="314256.OG2516_00080"/>
<dbReference type="NCBIfam" id="NF033157">
    <property type="entry name" value="SWFGD_domain"/>
    <property type="match status" value="1"/>
</dbReference>
<reference evidence="3 4" key="1">
    <citation type="journal article" date="2010" name="J. Bacteriol.">
        <title>Genome sequences of Oceanicola granulosus HTCC2516(T) and Oceanicola batsensis HTCC2597(TDelta).</title>
        <authorList>
            <person name="Thrash J.C."/>
            <person name="Cho J.C."/>
            <person name="Vergin K.L."/>
            <person name="Giovannoni S.J."/>
        </authorList>
    </citation>
    <scope>NUCLEOTIDE SEQUENCE [LARGE SCALE GENOMIC DNA]</scope>
    <source>
        <strain evidence="4">ATCC BAA-861 / DSM 15982 / KCTC 12143 / HTCC2516</strain>
    </source>
</reference>
<evidence type="ECO:0000313" key="3">
    <source>
        <dbReference type="EMBL" id="EAR50853.1"/>
    </source>
</evidence>
<dbReference type="Pfam" id="PF04972">
    <property type="entry name" value="BON"/>
    <property type="match status" value="1"/>
</dbReference>
<gene>
    <name evidence="3" type="ORF">OG2516_00080</name>
</gene>
<evidence type="ECO:0000256" key="1">
    <source>
        <dbReference type="SAM" id="MobiDB-lite"/>
    </source>
</evidence>
<feature type="region of interest" description="Disordered" evidence="1">
    <location>
        <begin position="104"/>
        <end position="130"/>
    </location>
</feature>
<dbReference type="Gene3D" id="3.30.1340.30">
    <property type="match status" value="1"/>
</dbReference>
<dbReference type="RefSeq" id="WP_007253551.1">
    <property type="nucleotide sequence ID" value="NZ_CH724107.1"/>
</dbReference>
<feature type="domain" description="BON" evidence="2">
    <location>
        <begin position="128"/>
        <end position="196"/>
    </location>
</feature>
<accession>Q2CDX5</accession>
<sequence>MARSKHDFRPDPDDTRGRRGFDPYRQSAQRGQDPYGDADSDYDERQRRGFDPYSAGMFPWAAGWPAPMMPWMGAPYGRGGPGRDRHPHERDFFDKAGDEIASWFGDDDAERRREQDHRGRGPKGYVRSDARISEDVNDALTHDRLVDASEITVTVKDREVTLDGEVDSRQAKRRAEDCAEDCVGVEHVQNNLRVRRQASTF</sequence>
<dbReference type="PANTHER" id="PTHR34606">
    <property type="entry name" value="BON DOMAIN-CONTAINING PROTEIN"/>
    <property type="match status" value="1"/>
</dbReference>
<dbReference type="eggNOG" id="COG2823">
    <property type="taxonomic scope" value="Bacteria"/>
</dbReference>
<dbReference type="InterPro" id="IPR051686">
    <property type="entry name" value="Lipoprotein_DolP"/>
</dbReference>
<keyword evidence="4" id="KW-1185">Reference proteome</keyword>
<dbReference type="EMBL" id="AAOT01000021">
    <property type="protein sequence ID" value="EAR50853.1"/>
    <property type="molecule type" value="Genomic_DNA"/>
</dbReference>
<dbReference type="OrthoDB" id="680465at2"/>
<dbReference type="InterPro" id="IPR007055">
    <property type="entry name" value="BON_dom"/>
</dbReference>
<dbReference type="PANTHER" id="PTHR34606:SF15">
    <property type="entry name" value="BON DOMAIN-CONTAINING PROTEIN"/>
    <property type="match status" value="1"/>
</dbReference>
<evidence type="ECO:0000313" key="4">
    <source>
        <dbReference type="Proteomes" id="UP000003635"/>
    </source>
</evidence>
<feature type="compositionally biased region" description="Basic and acidic residues" evidence="1">
    <location>
        <begin position="1"/>
        <end position="22"/>
    </location>
</feature>
<feature type="compositionally biased region" description="Basic and acidic residues" evidence="1">
    <location>
        <begin position="109"/>
        <end position="119"/>
    </location>
</feature>
<feature type="region of interest" description="Disordered" evidence="1">
    <location>
        <begin position="1"/>
        <end position="49"/>
    </location>
</feature>
<organism evidence="3 4">
    <name type="scientific">Oceanicola granulosus (strain ATCC BAA-861 / DSM 15982 / KCTC 12143 / HTCC2516)</name>
    <dbReference type="NCBI Taxonomy" id="314256"/>
    <lineage>
        <taxon>Bacteria</taxon>
        <taxon>Pseudomonadati</taxon>
        <taxon>Pseudomonadota</taxon>
        <taxon>Alphaproteobacteria</taxon>
        <taxon>Rhodobacterales</taxon>
        <taxon>Roseobacteraceae</taxon>
        <taxon>Oceanicola</taxon>
    </lineage>
</organism>
<protein>
    <submittedName>
        <fullName evidence="3">Probable osmotically inducible sensory protein</fullName>
    </submittedName>
</protein>
<comment type="caution">
    <text evidence="3">The sequence shown here is derived from an EMBL/GenBank/DDBJ whole genome shotgun (WGS) entry which is preliminary data.</text>
</comment>
<dbReference type="InterPro" id="IPR047800">
    <property type="entry name" value="SWFGD_dom"/>
</dbReference>
<dbReference type="InterPro" id="IPR014004">
    <property type="entry name" value="Transpt-assoc_nodulatn_dom_bac"/>
</dbReference>
<dbReference type="HOGENOM" id="CLU_085056_1_0_5"/>
<dbReference type="AlphaFoldDB" id="Q2CDX5"/>